<reference evidence="5 6" key="2">
    <citation type="submission" date="2018-11" db="EMBL/GenBank/DDBJ databases">
        <authorList>
            <consortium name="Pathogen Informatics"/>
        </authorList>
    </citation>
    <scope>NUCLEOTIDE SEQUENCE [LARGE SCALE GENOMIC DNA]</scope>
    <source>
        <strain evidence="5 6">Costa Rica</strain>
    </source>
</reference>
<dbReference type="InterPro" id="IPR011012">
    <property type="entry name" value="Longin-like_dom_sf"/>
</dbReference>
<evidence type="ECO:0000313" key="5">
    <source>
        <dbReference type="EMBL" id="VDM56249.1"/>
    </source>
</evidence>
<name>A0A0R3PJL2_ANGCS</name>
<dbReference type="AlphaFoldDB" id="A0A0R3PJL2"/>
<dbReference type="InterPro" id="IPR006722">
    <property type="entry name" value="Sedlin"/>
</dbReference>
<evidence type="ECO:0000313" key="6">
    <source>
        <dbReference type="Proteomes" id="UP000267027"/>
    </source>
</evidence>
<comment type="subcellular location">
    <subcellularLocation>
        <location evidence="1">Cytoplasm</location>
        <location evidence="1">Perinuclear region</location>
    </subcellularLocation>
</comment>
<dbReference type="GO" id="GO:0048471">
    <property type="term" value="C:perinuclear region of cytoplasm"/>
    <property type="evidence" value="ECO:0007669"/>
    <property type="project" value="UniProtKB-SubCell"/>
</dbReference>
<evidence type="ECO:0000256" key="2">
    <source>
        <dbReference type="ARBA" id="ARBA00006626"/>
    </source>
</evidence>
<proteinExistence type="inferred from homology"/>
<accession>A0A0R3PJL2</accession>
<dbReference type="EMBL" id="UYYA01003824">
    <property type="protein sequence ID" value="VDM56249.1"/>
    <property type="molecule type" value="Genomic_DNA"/>
</dbReference>
<keyword evidence="3" id="KW-0813">Transport</keyword>
<dbReference type="WBParaSite" id="ACOC_0000466301-mRNA-1">
    <property type="protein sequence ID" value="ACOC_0000466301-mRNA-1"/>
    <property type="gene ID" value="ACOC_0000466301"/>
</dbReference>
<evidence type="ECO:0000256" key="4">
    <source>
        <dbReference type="ARBA" id="ARBA00024408"/>
    </source>
</evidence>
<dbReference type="STRING" id="334426.A0A0R3PJL2"/>
<evidence type="ECO:0000256" key="1">
    <source>
        <dbReference type="ARBA" id="ARBA00004556"/>
    </source>
</evidence>
<protein>
    <recommendedName>
        <fullName evidence="4">Trafficking protein particle complex subunit 2-like protein</fullName>
    </recommendedName>
</protein>
<sequence length="111" mass="12838">MYNVRLLNAINDVYRSHAYEVELFIHCSLDIVDEKASKANEMFLGQLYSDQTYKSFGFITNTGVRMVLVLEINNLELKDLDIRGIFKRFHTLYCNAISNPFHPLGDEISSK</sequence>
<dbReference type="Proteomes" id="UP000267027">
    <property type="component" value="Unassembled WGS sequence"/>
</dbReference>
<dbReference type="PANTHER" id="PTHR12403">
    <property type="entry name" value="TRAFFICKING PROTEIN PARTICLE COMPLEX SUBUNIT 2"/>
    <property type="match status" value="1"/>
</dbReference>
<dbReference type="SUPFAM" id="SSF64356">
    <property type="entry name" value="SNARE-like"/>
    <property type="match status" value="1"/>
</dbReference>
<dbReference type="InterPro" id="IPR044760">
    <property type="entry name" value="TRAPPC2L"/>
</dbReference>
<reference evidence="7" key="1">
    <citation type="submission" date="2017-02" db="UniProtKB">
        <authorList>
            <consortium name="WormBaseParasite"/>
        </authorList>
    </citation>
    <scope>IDENTIFICATION</scope>
</reference>
<dbReference type="GO" id="GO:0006888">
    <property type="term" value="P:endoplasmic reticulum to Golgi vesicle-mediated transport"/>
    <property type="evidence" value="ECO:0007669"/>
    <property type="project" value="InterPro"/>
</dbReference>
<dbReference type="CDD" id="cd14854">
    <property type="entry name" value="TRAPPC2L"/>
    <property type="match status" value="1"/>
</dbReference>
<comment type="similarity">
    <text evidence="2">Belongs to the TRAPP small subunits family. Sedlin subfamily.</text>
</comment>
<keyword evidence="6" id="KW-1185">Reference proteome</keyword>
<dbReference type="Pfam" id="PF04628">
    <property type="entry name" value="Sedlin_N"/>
    <property type="match status" value="1"/>
</dbReference>
<evidence type="ECO:0000313" key="7">
    <source>
        <dbReference type="WBParaSite" id="ACOC_0000466301-mRNA-1"/>
    </source>
</evidence>
<organism evidence="7">
    <name type="scientific">Angiostrongylus costaricensis</name>
    <name type="common">Nematode worm</name>
    <dbReference type="NCBI Taxonomy" id="334426"/>
    <lineage>
        <taxon>Eukaryota</taxon>
        <taxon>Metazoa</taxon>
        <taxon>Ecdysozoa</taxon>
        <taxon>Nematoda</taxon>
        <taxon>Chromadorea</taxon>
        <taxon>Rhabditida</taxon>
        <taxon>Rhabditina</taxon>
        <taxon>Rhabditomorpha</taxon>
        <taxon>Strongyloidea</taxon>
        <taxon>Metastrongylidae</taxon>
        <taxon>Angiostrongylus</taxon>
    </lineage>
</organism>
<dbReference type="OrthoDB" id="10258445at2759"/>
<gene>
    <name evidence="5" type="ORF">ACOC_LOCUS4664</name>
</gene>
<evidence type="ECO:0000256" key="3">
    <source>
        <dbReference type="ARBA" id="ARBA00022892"/>
    </source>
</evidence>
<dbReference type="OMA" id="IEMFTFC"/>
<dbReference type="Gene3D" id="3.30.450.70">
    <property type="match status" value="1"/>
</dbReference>
<keyword evidence="3" id="KW-0931">ER-Golgi transport</keyword>